<dbReference type="RefSeq" id="WP_104725211.1">
    <property type="nucleotide sequence ID" value="NZ_FZNE01000020.1"/>
</dbReference>
<evidence type="ECO:0000259" key="11">
    <source>
        <dbReference type="PROSITE" id="PS50109"/>
    </source>
</evidence>
<gene>
    <name evidence="13" type="ORF">CQA62_06100</name>
</gene>
<comment type="subcellular location">
    <subcellularLocation>
        <location evidence="2">Membrane</location>
        <topology evidence="2">Multi-pass membrane protein</topology>
    </subcellularLocation>
</comment>
<dbReference type="InterPro" id="IPR005467">
    <property type="entry name" value="His_kinase_dom"/>
</dbReference>
<feature type="transmembrane region" description="Helical" evidence="10">
    <location>
        <begin position="138"/>
        <end position="161"/>
    </location>
</feature>
<dbReference type="InterPro" id="IPR003661">
    <property type="entry name" value="HisK_dim/P_dom"/>
</dbReference>
<name>A0A3D8ITA1_9HELI</name>
<feature type="domain" description="HAMP" evidence="12">
    <location>
        <begin position="157"/>
        <end position="209"/>
    </location>
</feature>
<dbReference type="SUPFAM" id="SSF158472">
    <property type="entry name" value="HAMP domain-like"/>
    <property type="match status" value="1"/>
</dbReference>
<dbReference type="SUPFAM" id="SSF55874">
    <property type="entry name" value="ATPase domain of HSP90 chaperone/DNA topoisomerase II/histidine kinase"/>
    <property type="match status" value="1"/>
</dbReference>
<dbReference type="Gene3D" id="3.30.565.10">
    <property type="entry name" value="Histidine kinase-like ATPase, C-terminal domain"/>
    <property type="match status" value="1"/>
</dbReference>
<dbReference type="SMART" id="SM00387">
    <property type="entry name" value="HATPase_c"/>
    <property type="match status" value="1"/>
</dbReference>
<sequence length="421" mass="49110">MFKRFLLDSSIFIKIGGLFLFALLSFLGFSFYFIKDQIEQDNQREELRYRYFISTISPIVRESQDIDEVYQYLEEFGFKATLEPRIKEQLINTNPLPPNFQGVFAKTLKTDSGIYILLQTDKKAWLFKYSPNNSFLNFYIITLVAIVVLSFMFVLLLRAFFPLKFLHSNIKKFAEGDLDISCRLDQRDEIGELAQEFDNAVAKIRALNESRALFLRSIMHELNTPITKGRLITAMLENGVAKERLNSVFTRLGDLITEFAKLEQMNSKTYKIKKREFLLSEAINETKIMLLIDHEERIVLQDENDLIKADFELFTLALKNLFDNAIKYGEDKKVYIKSQMQNLVVSNKGKPLKAEFSEYFKPYFKENNSQGFGLGLYIIKNVLESQKFDITYEYENGFNHFIIHGCVVENSCKIKGKRNET</sequence>
<dbReference type="InterPro" id="IPR036097">
    <property type="entry name" value="HisK_dim/P_sf"/>
</dbReference>
<keyword evidence="6 10" id="KW-0812">Transmembrane</keyword>
<dbReference type="CDD" id="cd06225">
    <property type="entry name" value="HAMP"/>
    <property type="match status" value="1"/>
</dbReference>
<comment type="caution">
    <text evidence="13">The sequence shown here is derived from an EMBL/GenBank/DDBJ whole genome shotgun (WGS) entry which is preliminary data.</text>
</comment>
<keyword evidence="9 10" id="KW-0472">Membrane</keyword>
<evidence type="ECO:0000256" key="5">
    <source>
        <dbReference type="ARBA" id="ARBA00022679"/>
    </source>
</evidence>
<dbReference type="NCBIfam" id="NF038389">
    <property type="entry name" value="ArsS_fam_HK"/>
    <property type="match status" value="1"/>
</dbReference>
<dbReference type="PROSITE" id="PS50885">
    <property type="entry name" value="HAMP"/>
    <property type="match status" value="1"/>
</dbReference>
<evidence type="ECO:0000256" key="1">
    <source>
        <dbReference type="ARBA" id="ARBA00000085"/>
    </source>
</evidence>
<dbReference type="InterPro" id="IPR050398">
    <property type="entry name" value="HssS/ArlS-like"/>
</dbReference>
<dbReference type="GO" id="GO:0000155">
    <property type="term" value="F:phosphorelay sensor kinase activity"/>
    <property type="evidence" value="ECO:0007669"/>
    <property type="project" value="InterPro"/>
</dbReference>
<keyword evidence="14" id="KW-1185">Reference proteome</keyword>
<comment type="catalytic activity">
    <reaction evidence="1">
        <text>ATP + protein L-histidine = ADP + protein N-phospho-L-histidine.</text>
        <dbReference type="EC" id="2.7.13.3"/>
    </reaction>
</comment>
<dbReference type="Pfam" id="PF02518">
    <property type="entry name" value="HATPase_c"/>
    <property type="match status" value="1"/>
</dbReference>
<dbReference type="Gene3D" id="6.10.340.10">
    <property type="match status" value="1"/>
</dbReference>
<evidence type="ECO:0000256" key="6">
    <source>
        <dbReference type="ARBA" id="ARBA00022692"/>
    </source>
</evidence>
<dbReference type="PANTHER" id="PTHR45528:SF12">
    <property type="entry name" value="SENSOR HISTIDINE KINASE ARSS"/>
    <property type="match status" value="1"/>
</dbReference>
<dbReference type="InterPro" id="IPR003594">
    <property type="entry name" value="HATPase_dom"/>
</dbReference>
<dbReference type="Proteomes" id="UP000257067">
    <property type="component" value="Unassembled WGS sequence"/>
</dbReference>
<dbReference type="InterPro" id="IPR047994">
    <property type="entry name" value="ArsS-like"/>
</dbReference>
<evidence type="ECO:0000313" key="14">
    <source>
        <dbReference type="Proteomes" id="UP000257067"/>
    </source>
</evidence>
<feature type="domain" description="Histidine kinase" evidence="11">
    <location>
        <begin position="217"/>
        <end position="397"/>
    </location>
</feature>
<feature type="transmembrane region" description="Helical" evidence="10">
    <location>
        <begin position="12"/>
        <end position="34"/>
    </location>
</feature>
<proteinExistence type="predicted"/>
<dbReference type="PANTHER" id="PTHR45528">
    <property type="entry name" value="SENSOR HISTIDINE KINASE CPXA"/>
    <property type="match status" value="1"/>
</dbReference>
<keyword evidence="8 10" id="KW-1133">Transmembrane helix</keyword>
<dbReference type="GO" id="GO:0016020">
    <property type="term" value="C:membrane"/>
    <property type="evidence" value="ECO:0007669"/>
    <property type="project" value="UniProtKB-SubCell"/>
</dbReference>
<dbReference type="SUPFAM" id="SSF47384">
    <property type="entry name" value="Homodimeric domain of signal transducing histidine kinase"/>
    <property type="match status" value="1"/>
</dbReference>
<dbReference type="InterPro" id="IPR003660">
    <property type="entry name" value="HAMP_dom"/>
</dbReference>
<evidence type="ECO:0000256" key="3">
    <source>
        <dbReference type="ARBA" id="ARBA00012438"/>
    </source>
</evidence>
<evidence type="ECO:0000256" key="8">
    <source>
        <dbReference type="ARBA" id="ARBA00022989"/>
    </source>
</evidence>
<dbReference type="OrthoDB" id="9812241at2"/>
<keyword evidence="7 13" id="KW-0418">Kinase</keyword>
<evidence type="ECO:0000256" key="7">
    <source>
        <dbReference type="ARBA" id="ARBA00022777"/>
    </source>
</evidence>
<dbReference type="EC" id="2.7.13.3" evidence="3"/>
<evidence type="ECO:0000256" key="2">
    <source>
        <dbReference type="ARBA" id="ARBA00004141"/>
    </source>
</evidence>
<keyword evidence="4" id="KW-0597">Phosphoprotein</keyword>
<keyword evidence="5" id="KW-0808">Transferase</keyword>
<dbReference type="EMBL" id="NXLU01000009">
    <property type="protein sequence ID" value="RDU68210.1"/>
    <property type="molecule type" value="Genomic_DNA"/>
</dbReference>
<dbReference type="CDD" id="cd00082">
    <property type="entry name" value="HisKA"/>
    <property type="match status" value="1"/>
</dbReference>
<evidence type="ECO:0000313" key="13">
    <source>
        <dbReference type="EMBL" id="RDU68210.1"/>
    </source>
</evidence>
<organism evidence="13 14">
    <name type="scientific">Helicobacter cholecystus</name>
    <dbReference type="NCBI Taxonomy" id="45498"/>
    <lineage>
        <taxon>Bacteria</taxon>
        <taxon>Pseudomonadati</taxon>
        <taxon>Campylobacterota</taxon>
        <taxon>Epsilonproteobacteria</taxon>
        <taxon>Campylobacterales</taxon>
        <taxon>Helicobacteraceae</taxon>
        <taxon>Helicobacter</taxon>
    </lineage>
</organism>
<dbReference type="PROSITE" id="PS50109">
    <property type="entry name" value="HIS_KIN"/>
    <property type="match status" value="1"/>
</dbReference>
<evidence type="ECO:0000259" key="12">
    <source>
        <dbReference type="PROSITE" id="PS50885"/>
    </source>
</evidence>
<reference evidence="13 14" key="1">
    <citation type="submission" date="2018-04" db="EMBL/GenBank/DDBJ databases">
        <title>Novel Campyloabacter and Helicobacter Species and Strains.</title>
        <authorList>
            <person name="Mannion A.J."/>
            <person name="Shen Z."/>
            <person name="Fox J.G."/>
        </authorList>
    </citation>
    <scope>NUCLEOTIDE SEQUENCE [LARGE SCALE GENOMIC DNA]</scope>
    <source>
        <strain evidence="13 14">ATCC 700242</strain>
    </source>
</reference>
<evidence type="ECO:0000256" key="10">
    <source>
        <dbReference type="SAM" id="Phobius"/>
    </source>
</evidence>
<evidence type="ECO:0000256" key="9">
    <source>
        <dbReference type="ARBA" id="ARBA00023136"/>
    </source>
</evidence>
<dbReference type="AlphaFoldDB" id="A0A3D8ITA1"/>
<protein>
    <recommendedName>
        <fullName evidence="3">histidine kinase</fullName>
        <ecNumber evidence="3">2.7.13.3</ecNumber>
    </recommendedName>
</protein>
<evidence type="ECO:0000256" key="4">
    <source>
        <dbReference type="ARBA" id="ARBA00022553"/>
    </source>
</evidence>
<accession>A0A3D8ITA1</accession>
<dbReference type="InterPro" id="IPR036890">
    <property type="entry name" value="HATPase_C_sf"/>
</dbReference>